<feature type="domain" description="Polymerase nucleotidyl transferase" evidence="10">
    <location>
        <begin position="10"/>
        <end position="96"/>
    </location>
</feature>
<dbReference type="Proteomes" id="UP000183085">
    <property type="component" value="Unassembled WGS sequence"/>
</dbReference>
<evidence type="ECO:0000259" key="10">
    <source>
        <dbReference type="Pfam" id="PF01909"/>
    </source>
</evidence>
<keyword evidence="8" id="KW-0460">Magnesium</keyword>
<evidence type="ECO:0000256" key="4">
    <source>
        <dbReference type="ARBA" id="ARBA00022695"/>
    </source>
</evidence>
<dbReference type="Pfam" id="PF01909">
    <property type="entry name" value="NTP_transf_2"/>
    <property type="match status" value="1"/>
</dbReference>
<keyword evidence="5" id="KW-0479">Metal-binding</keyword>
<keyword evidence="7" id="KW-0067">ATP-binding</keyword>
<dbReference type="InterPro" id="IPR002934">
    <property type="entry name" value="Polymerase_NTP_transf_dom"/>
</dbReference>
<gene>
    <name evidence="11" type="ORF">AUJ95_01145</name>
</gene>
<reference evidence="11 12" key="1">
    <citation type="journal article" date="2016" name="Environ. Microbiol.">
        <title>Genomic resolution of a cold subsurface aquifer community provides metabolic insights for novel microbes adapted to high CO concentrations.</title>
        <authorList>
            <person name="Probst A.J."/>
            <person name="Castelle C.J."/>
            <person name="Singh A."/>
            <person name="Brown C.T."/>
            <person name="Anantharaman K."/>
            <person name="Sharon I."/>
            <person name="Hug L.A."/>
            <person name="Burstein D."/>
            <person name="Emerson J.B."/>
            <person name="Thomas B.C."/>
            <person name="Banfield J.F."/>
        </authorList>
    </citation>
    <scope>NUCLEOTIDE SEQUENCE [LARGE SCALE GENOMIC DNA]</scope>
    <source>
        <strain evidence="11">CG2_30_40_21</strain>
    </source>
</reference>
<evidence type="ECO:0000256" key="2">
    <source>
        <dbReference type="ARBA" id="ARBA00022649"/>
    </source>
</evidence>
<protein>
    <recommendedName>
        <fullName evidence="10">Polymerase nucleotidyl transferase domain-containing protein</fullName>
    </recommendedName>
</protein>
<evidence type="ECO:0000256" key="3">
    <source>
        <dbReference type="ARBA" id="ARBA00022679"/>
    </source>
</evidence>
<keyword evidence="4" id="KW-0548">Nucleotidyltransferase</keyword>
<evidence type="ECO:0000256" key="8">
    <source>
        <dbReference type="ARBA" id="ARBA00022842"/>
    </source>
</evidence>
<dbReference type="Gene3D" id="3.30.460.10">
    <property type="entry name" value="Beta Polymerase, domain 2"/>
    <property type="match status" value="1"/>
</dbReference>
<dbReference type="PANTHER" id="PTHR33571">
    <property type="entry name" value="SSL8005 PROTEIN"/>
    <property type="match status" value="1"/>
</dbReference>
<proteinExistence type="inferred from homology"/>
<dbReference type="EMBL" id="MNYI01000029">
    <property type="protein sequence ID" value="OIP43005.1"/>
    <property type="molecule type" value="Genomic_DNA"/>
</dbReference>
<evidence type="ECO:0000256" key="6">
    <source>
        <dbReference type="ARBA" id="ARBA00022741"/>
    </source>
</evidence>
<keyword evidence="6" id="KW-0547">Nucleotide-binding</keyword>
<dbReference type="PANTHER" id="PTHR33571:SF14">
    <property type="entry name" value="PROTEIN ADENYLYLTRANSFERASE MJ0435-RELATED"/>
    <property type="match status" value="1"/>
</dbReference>
<evidence type="ECO:0000313" key="12">
    <source>
        <dbReference type="Proteomes" id="UP000183085"/>
    </source>
</evidence>
<dbReference type="InterPro" id="IPR043519">
    <property type="entry name" value="NT_sf"/>
</dbReference>
<evidence type="ECO:0000313" key="11">
    <source>
        <dbReference type="EMBL" id="OIP43005.1"/>
    </source>
</evidence>
<dbReference type="InterPro" id="IPR052038">
    <property type="entry name" value="Type-VII_TA_antitoxin"/>
</dbReference>
<dbReference type="AlphaFoldDB" id="A0A1J5E3U0"/>
<dbReference type="GO" id="GO:0016779">
    <property type="term" value="F:nucleotidyltransferase activity"/>
    <property type="evidence" value="ECO:0007669"/>
    <property type="project" value="UniProtKB-KW"/>
</dbReference>
<evidence type="ECO:0000256" key="9">
    <source>
        <dbReference type="ARBA" id="ARBA00038276"/>
    </source>
</evidence>
<comment type="caution">
    <text evidence="11">The sequence shown here is derived from an EMBL/GenBank/DDBJ whole genome shotgun (WGS) entry which is preliminary data.</text>
</comment>
<dbReference type="CDD" id="cd05403">
    <property type="entry name" value="NT_KNTase_like"/>
    <property type="match status" value="1"/>
</dbReference>
<dbReference type="GO" id="GO:0005524">
    <property type="term" value="F:ATP binding"/>
    <property type="evidence" value="ECO:0007669"/>
    <property type="project" value="UniProtKB-KW"/>
</dbReference>
<evidence type="ECO:0000256" key="7">
    <source>
        <dbReference type="ARBA" id="ARBA00022840"/>
    </source>
</evidence>
<evidence type="ECO:0000256" key="1">
    <source>
        <dbReference type="ARBA" id="ARBA00001946"/>
    </source>
</evidence>
<keyword evidence="3" id="KW-0808">Transferase</keyword>
<evidence type="ECO:0000256" key="5">
    <source>
        <dbReference type="ARBA" id="ARBA00022723"/>
    </source>
</evidence>
<dbReference type="GO" id="GO:0046872">
    <property type="term" value="F:metal ion binding"/>
    <property type="evidence" value="ECO:0007669"/>
    <property type="project" value="UniProtKB-KW"/>
</dbReference>
<accession>A0A1J5E3U0</accession>
<comment type="cofactor">
    <cofactor evidence="1">
        <name>Mg(2+)</name>
        <dbReference type="ChEBI" id="CHEBI:18420"/>
    </cofactor>
</comment>
<sequence>MSKQKILEQLKKYKEQNSFKYGINALGIFGSVARGQEKPDSDIDIFVKTETPNPFLAVHIKEDLEKLFLTHVDIVRIRENMSTYLKNRIDQEGIYVR</sequence>
<dbReference type="SUPFAM" id="SSF81301">
    <property type="entry name" value="Nucleotidyltransferase"/>
    <property type="match status" value="1"/>
</dbReference>
<name>A0A1J5E3U0_9BACT</name>
<organism evidence="11 12">
    <name type="scientific">Candidatus Desantisbacteria bacterium CG2_30_40_21</name>
    <dbReference type="NCBI Taxonomy" id="1817895"/>
    <lineage>
        <taxon>Bacteria</taxon>
        <taxon>Candidatus Desantisiibacteriota</taxon>
    </lineage>
</organism>
<keyword evidence="2" id="KW-1277">Toxin-antitoxin system</keyword>
<dbReference type="STRING" id="1817895.AUJ95_01145"/>
<comment type="similarity">
    <text evidence="9">Belongs to the MntA antitoxin family.</text>
</comment>